<evidence type="ECO:0000256" key="2">
    <source>
        <dbReference type="ARBA" id="ARBA00022448"/>
    </source>
</evidence>
<protein>
    <submittedName>
        <fullName evidence="9">Multiple sugar transport system permease protein</fullName>
    </submittedName>
</protein>
<dbReference type="SUPFAM" id="SSF161098">
    <property type="entry name" value="MetI-like"/>
    <property type="match status" value="1"/>
</dbReference>
<feature type="transmembrane region" description="Helical" evidence="7">
    <location>
        <begin position="144"/>
        <end position="164"/>
    </location>
</feature>
<keyword evidence="2 7" id="KW-0813">Transport</keyword>
<keyword evidence="3" id="KW-1003">Cell membrane</keyword>
<feature type="transmembrane region" description="Helical" evidence="7">
    <location>
        <begin position="7"/>
        <end position="30"/>
    </location>
</feature>
<evidence type="ECO:0000256" key="7">
    <source>
        <dbReference type="RuleBase" id="RU363032"/>
    </source>
</evidence>
<keyword evidence="5 7" id="KW-1133">Transmembrane helix</keyword>
<keyword evidence="9" id="KW-0762">Sugar transport</keyword>
<gene>
    <name evidence="9" type="ORF">FHR36_007396</name>
</gene>
<feature type="transmembrane region" description="Helical" evidence="7">
    <location>
        <begin position="243"/>
        <end position="265"/>
    </location>
</feature>
<sequence>MRHGPAARILVTAALAVAAIYFLVPAYWLLVAATKGPGELASTPPLGLGKSFDLVGNIRKLFSYHDGLFLRWIANTMLYAGVGALIATLLATATGYALAKFRFRGREALFTVVLAGVLVPTTALALPSYLLLSKVGLTNTYPGVLLLSVVSPFGVFLSRIYAAASVPDEILEAARIDGAGEFRTFFRISLPLLAPAMVTVFLFQLVAIWNNFLLPLVVLSDQRLYPVTLGLYTLSTNARYPDLQSLTIVGSLVATLPLVVAFLSLQRFWRSGLAAGSVK</sequence>
<dbReference type="InterPro" id="IPR035906">
    <property type="entry name" value="MetI-like_sf"/>
</dbReference>
<dbReference type="RefSeq" id="WP_253804525.1">
    <property type="nucleotide sequence ID" value="NZ_BAAAUB010000015.1"/>
</dbReference>
<comment type="similarity">
    <text evidence="7">Belongs to the binding-protein-dependent transport system permease family.</text>
</comment>
<dbReference type="Gene3D" id="1.10.3720.10">
    <property type="entry name" value="MetI-like"/>
    <property type="match status" value="1"/>
</dbReference>
<evidence type="ECO:0000256" key="1">
    <source>
        <dbReference type="ARBA" id="ARBA00004651"/>
    </source>
</evidence>
<accession>A0ABT1J9R5</accession>
<comment type="subcellular location">
    <subcellularLocation>
        <location evidence="1 7">Cell membrane</location>
        <topology evidence="1 7">Multi-pass membrane protein</topology>
    </subcellularLocation>
</comment>
<feature type="transmembrane region" description="Helical" evidence="7">
    <location>
        <begin position="185"/>
        <end position="209"/>
    </location>
</feature>
<keyword evidence="10" id="KW-1185">Reference proteome</keyword>
<reference evidence="9 10" key="1">
    <citation type="submission" date="2022-06" db="EMBL/GenBank/DDBJ databases">
        <title>Sequencing the genomes of 1000 actinobacteria strains.</title>
        <authorList>
            <person name="Klenk H.-P."/>
        </authorList>
    </citation>
    <scope>NUCLEOTIDE SEQUENCE [LARGE SCALE GENOMIC DNA]</scope>
    <source>
        <strain evidence="9 10">DSM 41656</strain>
    </source>
</reference>
<keyword evidence="6 7" id="KW-0472">Membrane</keyword>
<dbReference type="PANTHER" id="PTHR43744:SF12">
    <property type="entry name" value="ABC TRANSPORTER PERMEASE PROTEIN MG189-RELATED"/>
    <property type="match status" value="1"/>
</dbReference>
<keyword evidence="4 7" id="KW-0812">Transmembrane</keyword>
<dbReference type="InterPro" id="IPR000515">
    <property type="entry name" value="MetI-like"/>
</dbReference>
<evidence type="ECO:0000256" key="4">
    <source>
        <dbReference type="ARBA" id="ARBA00022692"/>
    </source>
</evidence>
<evidence type="ECO:0000313" key="9">
    <source>
        <dbReference type="EMBL" id="MCP2314197.1"/>
    </source>
</evidence>
<feature type="transmembrane region" description="Helical" evidence="7">
    <location>
        <begin position="108"/>
        <end position="132"/>
    </location>
</feature>
<proteinExistence type="inferred from homology"/>
<dbReference type="Pfam" id="PF00528">
    <property type="entry name" value="BPD_transp_1"/>
    <property type="match status" value="1"/>
</dbReference>
<dbReference type="Proteomes" id="UP001206483">
    <property type="component" value="Unassembled WGS sequence"/>
</dbReference>
<comment type="caution">
    <text evidence="9">The sequence shown here is derived from an EMBL/GenBank/DDBJ whole genome shotgun (WGS) entry which is preliminary data.</text>
</comment>
<organism evidence="9 10">
    <name type="scientific">Kitasatospora paracochleata</name>
    <dbReference type="NCBI Taxonomy" id="58354"/>
    <lineage>
        <taxon>Bacteria</taxon>
        <taxon>Bacillati</taxon>
        <taxon>Actinomycetota</taxon>
        <taxon>Actinomycetes</taxon>
        <taxon>Kitasatosporales</taxon>
        <taxon>Streptomycetaceae</taxon>
        <taxon>Kitasatospora</taxon>
    </lineage>
</organism>
<evidence type="ECO:0000256" key="6">
    <source>
        <dbReference type="ARBA" id="ARBA00023136"/>
    </source>
</evidence>
<evidence type="ECO:0000313" key="10">
    <source>
        <dbReference type="Proteomes" id="UP001206483"/>
    </source>
</evidence>
<dbReference type="PANTHER" id="PTHR43744">
    <property type="entry name" value="ABC TRANSPORTER PERMEASE PROTEIN MG189-RELATED-RELATED"/>
    <property type="match status" value="1"/>
</dbReference>
<name>A0ABT1J9R5_9ACTN</name>
<evidence type="ECO:0000259" key="8">
    <source>
        <dbReference type="PROSITE" id="PS50928"/>
    </source>
</evidence>
<evidence type="ECO:0000256" key="5">
    <source>
        <dbReference type="ARBA" id="ARBA00022989"/>
    </source>
</evidence>
<evidence type="ECO:0000256" key="3">
    <source>
        <dbReference type="ARBA" id="ARBA00022475"/>
    </source>
</evidence>
<feature type="transmembrane region" description="Helical" evidence="7">
    <location>
        <begin position="77"/>
        <end position="99"/>
    </location>
</feature>
<dbReference type="EMBL" id="JAMZDX010000008">
    <property type="protein sequence ID" value="MCP2314197.1"/>
    <property type="molecule type" value="Genomic_DNA"/>
</dbReference>
<dbReference type="CDD" id="cd06261">
    <property type="entry name" value="TM_PBP2"/>
    <property type="match status" value="1"/>
</dbReference>
<dbReference type="PROSITE" id="PS50928">
    <property type="entry name" value="ABC_TM1"/>
    <property type="match status" value="1"/>
</dbReference>
<feature type="domain" description="ABC transmembrane type-1" evidence="8">
    <location>
        <begin position="73"/>
        <end position="264"/>
    </location>
</feature>